<keyword evidence="1" id="KW-0677">Repeat</keyword>
<name>A0A5P2D0R5_STRVZ</name>
<feature type="domain" description="Prenyltransferase alpha-alpha toroid" evidence="3">
    <location>
        <begin position="440"/>
        <end position="499"/>
    </location>
</feature>
<feature type="compositionally biased region" description="Pro residues" evidence="2">
    <location>
        <begin position="517"/>
        <end position="551"/>
    </location>
</feature>
<evidence type="ECO:0000256" key="1">
    <source>
        <dbReference type="ARBA" id="ARBA00022737"/>
    </source>
</evidence>
<evidence type="ECO:0000259" key="3">
    <source>
        <dbReference type="Pfam" id="PF00432"/>
    </source>
</evidence>
<reference evidence="4 5" key="1">
    <citation type="submission" date="2018-05" db="EMBL/GenBank/DDBJ databases">
        <title>Streptomyces venezuelae.</title>
        <authorList>
            <person name="Kim W."/>
            <person name="Lee N."/>
            <person name="Cho B.-K."/>
        </authorList>
    </citation>
    <scope>NUCLEOTIDE SEQUENCE [LARGE SCALE GENOMIC DNA]</scope>
    <source>
        <strain evidence="4 5">ATCC 21782</strain>
    </source>
</reference>
<feature type="region of interest" description="Disordered" evidence="2">
    <location>
        <begin position="510"/>
        <end position="557"/>
    </location>
</feature>
<dbReference type="InterPro" id="IPR001330">
    <property type="entry name" value="Prenyltrans"/>
</dbReference>
<evidence type="ECO:0000313" key="5">
    <source>
        <dbReference type="Proteomes" id="UP000325211"/>
    </source>
</evidence>
<dbReference type="PROSITE" id="PS51318">
    <property type="entry name" value="TAT"/>
    <property type="match status" value="1"/>
</dbReference>
<dbReference type="RefSeq" id="WP_150205842.1">
    <property type="nucleotide sequence ID" value="NZ_CP029190.1"/>
</dbReference>
<dbReference type="PANTHER" id="PTHR10559:SF18">
    <property type="entry name" value="TRANSCOBALAMIN II"/>
    <property type="match status" value="1"/>
</dbReference>
<dbReference type="PANTHER" id="PTHR10559">
    <property type="entry name" value="TRANSCOBALAMIN-1/GASTRIC INTRINSIC FACTOR"/>
    <property type="match status" value="1"/>
</dbReference>
<dbReference type="SUPFAM" id="SSF48239">
    <property type="entry name" value="Terpenoid cyclases/Protein prenyltransferases"/>
    <property type="match status" value="2"/>
</dbReference>
<dbReference type="EMBL" id="CP029190">
    <property type="protein sequence ID" value="QES46961.1"/>
    <property type="molecule type" value="Genomic_DNA"/>
</dbReference>
<protein>
    <submittedName>
        <fullName evidence="4">Peptidase</fullName>
    </submittedName>
</protein>
<dbReference type="Proteomes" id="UP000325211">
    <property type="component" value="Chromosome"/>
</dbReference>
<feature type="region of interest" description="Disordered" evidence="2">
    <location>
        <begin position="174"/>
        <end position="206"/>
    </location>
</feature>
<dbReference type="InterPro" id="IPR051588">
    <property type="entry name" value="Cobalamin_Transport"/>
</dbReference>
<feature type="domain" description="Prenyltransferase alpha-alpha toroid" evidence="3">
    <location>
        <begin position="697"/>
        <end position="832"/>
    </location>
</feature>
<feature type="region of interest" description="Disordered" evidence="2">
    <location>
        <begin position="855"/>
        <end position="900"/>
    </location>
</feature>
<sequence length="942" mass="95849">MGTQQQAQRRVGTRRRALSLATAAFLTLGAGVAFLTVPPTASADPIEQCTATTGAIVAVDFGPFGGKVERGCDTTPTTGYELLQTGGFTTAGTVHDGPAFICRIGTGAFNSGTQYPTPDKEECVLTPQATAYWSYWIASPGQKNWTYSPLGAMSRAPKAGDVDAWVFGGTDIGGTSGKPTFSPDDVRAGGGVPSPDPTGPTGPPVPGRGAVDVAAATRWLTGRLTDGERVVDEGATAPNHFLTTEVVFALAASDRESPVARKAADFLATPAQTDAYAYPAGKDGIPDATAAARLALVAEATGKDPRAFGGHDLLGDLVTYVCPRDIGDGETVEGCLTKGDFRTTGQSDAQAMAVIALLNGGVTPPADAVNRLTGLQCEDGGFTGILIRSGGWCDSDAAATGLITLALKRAGGHDAAVERARAYLKKSQLASGAWPSASYMTTGSPSSTGWAVQALRALGDTGHADAGISWLSKHQFPQGGFGFEEDDTEGRVFATTTVAVAGAKSDLVALTGKVEPKPTPTKPTPASPQPTSPQPTNPQPTGPTPSVPPGDGPDIRKGVAFLTGPTRLIQGRYYESEPGKRFADYGMTIDGAYALAATGGDNATLRNIVDFLDKGGRDGHNRGIHDWTLIGTKYAGGGFIGKAAVLAQAVGRDPRNFGNQDLIAALARITCKARTEVRQQCAAKGNYAYATSVFKQSLGVMAQVRAGETAAAAEPIAYLKSLQTPSGGWVSLIGEPSTAEVDSTAMAAMTVDLLPDADSQQSVDKALVWLAAQQKEDGGFQGASGNSVNSAALAIQGLSLDASTYGAQIAKARKFLASQQNADGGFNVAKGSQPGSDVRASTQAISGTTGISFGTLSRSLDGTTPQPVPTTPLQPSGNPSGPVIVTPGEGAGGSGGSGGGGLAATGAQAGGLAAAAVGLVLGGWGATRIARRRREATGSTSS</sequence>
<accession>A0A5P2D0R5</accession>
<dbReference type="Pfam" id="PF00432">
    <property type="entry name" value="Prenyltrans"/>
    <property type="match status" value="2"/>
</dbReference>
<evidence type="ECO:0000313" key="4">
    <source>
        <dbReference type="EMBL" id="QES46961.1"/>
    </source>
</evidence>
<dbReference type="OrthoDB" id="4401005at2"/>
<feature type="compositionally biased region" description="Pro residues" evidence="2">
    <location>
        <begin position="194"/>
        <end position="206"/>
    </location>
</feature>
<dbReference type="InterPro" id="IPR006311">
    <property type="entry name" value="TAT_signal"/>
</dbReference>
<feature type="compositionally biased region" description="Gly residues" evidence="2">
    <location>
        <begin position="889"/>
        <end position="900"/>
    </location>
</feature>
<dbReference type="CDD" id="cd00688">
    <property type="entry name" value="ISOPREN_C2_like"/>
    <property type="match status" value="2"/>
</dbReference>
<organism evidence="4 5">
    <name type="scientific">Streptomyces venezuelae</name>
    <dbReference type="NCBI Taxonomy" id="54571"/>
    <lineage>
        <taxon>Bacteria</taxon>
        <taxon>Bacillati</taxon>
        <taxon>Actinomycetota</taxon>
        <taxon>Actinomycetes</taxon>
        <taxon>Kitasatosporales</taxon>
        <taxon>Streptomycetaceae</taxon>
        <taxon>Streptomyces</taxon>
    </lineage>
</organism>
<dbReference type="AlphaFoldDB" id="A0A5P2D0R5"/>
<gene>
    <name evidence="4" type="ORF">DEJ50_02940</name>
</gene>
<dbReference type="InterPro" id="IPR008930">
    <property type="entry name" value="Terpenoid_cyclase/PrenylTrfase"/>
</dbReference>
<proteinExistence type="predicted"/>
<evidence type="ECO:0000256" key="2">
    <source>
        <dbReference type="SAM" id="MobiDB-lite"/>
    </source>
</evidence>
<dbReference type="Gene3D" id="1.50.10.20">
    <property type="match status" value="2"/>
</dbReference>
<dbReference type="GO" id="GO:0003824">
    <property type="term" value="F:catalytic activity"/>
    <property type="evidence" value="ECO:0007669"/>
    <property type="project" value="InterPro"/>
</dbReference>